<dbReference type="PANTHER" id="PTHR43047">
    <property type="entry name" value="TWO-COMPONENT HISTIDINE PROTEIN KINASE"/>
    <property type="match status" value="1"/>
</dbReference>
<evidence type="ECO:0000313" key="15">
    <source>
        <dbReference type="EMBL" id="SKA63627.1"/>
    </source>
</evidence>
<dbReference type="InterPro" id="IPR000700">
    <property type="entry name" value="PAS-assoc_C"/>
</dbReference>
<dbReference type="CDD" id="cd00130">
    <property type="entry name" value="PAS"/>
    <property type="match status" value="2"/>
</dbReference>
<evidence type="ECO:0000313" key="16">
    <source>
        <dbReference type="Proteomes" id="UP000189733"/>
    </source>
</evidence>
<dbReference type="PANTHER" id="PTHR43047:SF72">
    <property type="entry name" value="OSMOSENSING HISTIDINE PROTEIN KINASE SLN1"/>
    <property type="match status" value="1"/>
</dbReference>
<dbReference type="Pfam" id="PF02518">
    <property type="entry name" value="HATPase_c"/>
    <property type="match status" value="1"/>
</dbReference>
<dbReference type="Proteomes" id="UP000189733">
    <property type="component" value="Unassembled WGS sequence"/>
</dbReference>
<evidence type="ECO:0000256" key="2">
    <source>
        <dbReference type="ARBA" id="ARBA00012438"/>
    </source>
</evidence>
<dbReference type="GO" id="GO:0000155">
    <property type="term" value="F:phosphorelay sensor kinase activity"/>
    <property type="evidence" value="ECO:0007669"/>
    <property type="project" value="InterPro"/>
</dbReference>
<evidence type="ECO:0000256" key="4">
    <source>
        <dbReference type="ARBA" id="ARBA00022679"/>
    </source>
</evidence>
<dbReference type="InterPro" id="IPR003594">
    <property type="entry name" value="HATPase_dom"/>
</dbReference>
<evidence type="ECO:0000256" key="8">
    <source>
        <dbReference type="ARBA" id="ARBA00023012"/>
    </source>
</evidence>
<dbReference type="InterPro" id="IPR000014">
    <property type="entry name" value="PAS"/>
</dbReference>
<keyword evidence="6" id="KW-0418">Kinase</keyword>
<feature type="coiled-coil region" evidence="11">
    <location>
        <begin position="282"/>
        <end position="309"/>
    </location>
</feature>
<reference evidence="15 16" key="1">
    <citation type="submission" date="2017-02" db="EMBL/GenBank/DDBJ databases">
        <authorList>
            <person name="Peterson S.W."/>
        </authorList>
    </citation>
    <scope>NUCLEOTIDE SEQUENCE [LARGE SCALE GENOMIC DNA]</scope>
    <source>
        <strain evidence="15 16">DSM 18034</strain>
    </source>
</reference>
<accession>A0A1T4VFD6</accession>
<dbReference type="FunFam" id="3.30.565.10:FF:000010">
    <property type="entry name" value="Sensor histidine kinase RcsC"/>
    <property type="match status" value="1"/>
</dbReference>
<dbReference type="InterPro" id="IPR036890">
    <property type="entry name" value="HATPase_C_sf"/>
</dbReference>
<dbReference type="Gene3D" id="3.30.450.20">
    <property type="entry name" value="PAS domain"/>
    <property type="match status" value="4"/>
</dbReference>
<dbReference type="Gene3D" id="3.30.565.10">
    <property type="entry name" value="Histidine kinase-like ATPase, C-terminal domain"/>
    <property type="match status" value="1"/>
</dbReference>
<evidence type="ECO:0000256" key="3">
    <source>
        <dbReference type="ARBA" id="ARBA00022553"/>
    </source>
</evidence>
<dbReference type="GO" id="GO:0005524">
    <property type="term" value="F:ATP binding"/>
    <property type="evidence" value="ECO:0007669"/>
    <property type="project" value="UniProtKB-KW"/>
</dbReference>
<evidence type="ECO:0000259" key="14">
    <source>
        <dbReference type="PROSITE" id="PS50113"/>
    </source>
</evidence>
<dbReference type="InterPro" id="IPR003661">
    <property type="entry name" value="HisK_dim/P_dom"/>
</dbReference>
<protein>
    <recommendedName>
        <fullName evidence="10">Sensory/regulatory protein RpfC</fullName>
        <ecNumber evidence="2">2.7.13.3</ecNumber>
    </recommendedName>
</protein>
<dbReference type="SUPFAM" id="SSF47384">
    <property type="entry name" value="Homodimeric domain of signal transducing histidine kinase"/>
    <property type="match status" value="1"/>
</dbReference>
<evidence type="ECO:0000256" key="10">
    <source>
        <dbReference type="ARBA" id="ARBA00068150"/>
    </source>
</evidence>
<dbReference type="CDD" id="cd00082">
    <property type="entry name" value="HisKA"/>
    <property type="match status" value="1"/>
</dbReference>
<dbReference type="InterPro" id="IPR005467">
    <property type="entry name" value="His_kinase_dom"/>
</dbReference>
<dbReference type="InterPro" id="IPR004358">
    <property type="entry name" value="Sig_transdc_His_kin-like_C"/>
</dbReference>
<comment type="catalytic activity">
    <reaction evidence="1">
        <text>ATP + protein L-histidine = ADP + protein N-phospho-L-histidine.</text>
        <dbReference type="EC" id="2.7.13.3"/>
    </reaction>
</comment>
<keyword evidence="8" id="KW-0902">Two-component regulatory system</keyword>
<dbReference type="Pfam" id="PF08447">
    <property type="entry name" value="PAS_3"/>
    <property type="match status" value="1"/>
</dbReference>
<dbReference type="FunFam" id="1.10.287.130:FF:000002">
    <property type="entry name" value="Two-component osmosensing histidine kinase"/>
    <property type="match status" value="1"/>
</dbReference>
<feature type="domain" description="Histidine kinase" evidence="12">
    <location>
        <begin position="553"/>
        <end position="776"/>
    </location>
</feature>
<dbReference type="InterPro" id="IPR035965">
    <property type="entry name" value="PAS-like_dom_sf"/>
</dbReference>
<dbReference type="Pfam" id="PF13426">
    <property type="entry name" value="PAS_9"/>
    <property type="match status" value="1"/>
</dbReference>
<organism evidence="15 16">
    <name type="scientific">Desulfobaculum bizertense DSM 18034</name>
    <dbReference type="NCBI Taxonomy" id="1121442"/>
    <lineage>
        <taxon>Bacteria</taxon>
        <taxon>Pseudomonadati</taxon>
        <taxon>Thermodesulfobacteriota</taxon>
        <taxon>Desulfovibrionia</taxon>
        <taxon>Desulfovibrionales</taxon>
        <taxon>Desulfovibrionaceae</taxon>
        <taxon>Desulfobaculum</taxon>
    </lineage>
</organism>
<dbReference type="STRING" id="1121442.SAMN02745702_00183"/>
<dbReference type="SMART" id="SM00387">
    <property type="entry name" value="HATPase_c"/>
    <property type="match status" value="1"/>
</dbReference>
<dbReference type="EMBL" id="FUYA01000001">
    <property type="protein sequence ID" value="SKA63627.1"/>
    <property type="molecule type" value="Genomic_DNA"/>
</dbReference>
<dbReference type="SUPFAM" id="SSF55874">
    <property type="entry name" value="ATPase domain of HSP90 chaperone/DNA topoisomerase II/histidine kinase"/>
    <property type="match status" value="1"/>
</dbReference>
<dbReference type="Pfam" id="PF00512">
    <property type="entry name" value="HisKA"/>
    <property type="match status" value="1"/>
</dbReference>
<evidence type="ECO:0000256" key="5">
    <source>
        <dbReference type="ARBA" id="ARBA00022741"/>
    </source>
</evidence>
<dbReference type="InterPro" id="IPR001610">
    <property type="entry name" value="PAC"/>
</dbReference>
<dbReference type="SUPFAM" id="SSF55785">
    <property type="entry name" value="PYP-like sensor domain (PAS domain)"/>
    <property type="match status" value="4"/>
</dbReference>
<dbReference type="Gene3D" id="1.10.287.130">
    <property type="match status" value="1"/>
</dbReference>
<dbReference type="PROSITE" id="PS50109">
    <property type="entry name" value="HIS_KIN"/>
    <property type="match status" value="1"/>
</dbReference>
<dbReference type="SMART" id="SM00388">
    <property type="entry name" value="HisKA"/>
    <property type="match status" value="1"/>
</dbReference>
<dbReference type="NCBIfam" id="TIGR00229">
    <property type="entry name" value="sensory_box"/>
    <property type="match status" value="2"/>
</dbReference>
<dbReference type="Pfam" id="PF08448">
    <property type="entry name" value="PAS_4"/>
    <property type="match status" value="2"/>
</dbReference>
<keyword evidence="3" id="KW-0597">Phosphoprotein</keyword>
<dbReference type="AlphaFoldDB" id="A0A1T4VFD6"/>
<name>A0A1T4VFD6_9BACT</name>
<dbReference type="RefSeq" id="WP_078683510.1">
    <property type="nucleotide sequence ID" value="NZ_FUYA01000001.1"/>
</dbReference>
<dbReference type="SMART" id="SM00086">
    <property type="entry name" value="PAC"/>
    <property type="match status" value="3"/>
</dbReference>
<dbReference type="CDD" id="cd16922">
    <property type="entry name" value="HATPase_EvgS-ArcB-TorS-like"/>
    <property type="match status" value="1"/>
</dbReference>
<evidence type="ECO:0000259" key="13">
    <source>
        <dbReference type="PROSITE" id="PS50112"/>
    </source>
</evidence>
<evidence type="ECO:0000256" key="11">
    <source>
        <dbReference type="SAM" id="Coils"/>
    </source>
</evidence>
<dbReference type="EC" id="2.7.13.3" evidence="2"/>
<keyword evidence="5" id="KW-0547">Nucleotide-binding</keyword>
<dbReference type="PROSITE" id="PS50113">
    <property type="entry name" value="PAC"/>
    <property type="match status" value="3"/>
</dbReference>
<feature type="domain" description="PAC" evidence="14">
    <location>
        <begin position="239"/>
        <end position="291"/>
    </location>
</feature>
<evidence type="ECO:0000256" key="1">
    <source>
        <dbReference type="ARBA" id="ARBA00000085"/>
    </source>
</evidence>
<proteinExistence type="predicted"/>
<feature type="domain" description="PAC" evidence="14">
    <location>
        <begin position="485"/>
        <end position="535"/>
    </location>
</feature>
<dbReference type="InterPro" id="IPR013655">
    <property type="entry name" value="PAS_fold_3"/>
</dbReference>
<keyword evidence="16" id="KW-1185">Reference proteome</keyword>
<dbReference type="OrthoDB" id="8477705at2"/>
<evidence type="ECO:0000259" key="12">
    <source>
        <dbReference type="PROSITE" id="PS50109"/>
    </source>
</evidence>
<evidence type="ECO:0000256" key="6">
    <source>
        <dbReference type="ARBA" id="ARBA00022777"/>
    </source>
</evidence>
<keyword evidence="11" id="KW-0175">Coiled coil</keyword>
<dbReference type="PRINTS" id="PR00344">
    <property type="entry name" value="BCTRLSENSOR"/>
</dbReference>
<keyword evidence="4" id="KW-0808">Transferase</keyword>
<dbReference type="InterPro" id="IPR036097">
    <property type="entry name" value="HisK_dim/P_sf"/>
</dbReference>
<dbReference type="PROSITE" id="PS50112">
    <property type="entry name" value="PAS"/>
    <property type="match status" value="1"/>
</dbReference>
<evidence type="ECO:0000256" key="9">
    <source>
        <dbReference type="ARBA" id="ARBA00064003"/>
    </source>
</evidence>
<feature type="domain" description="PAC" evidence="14">
    <location>
        <begin position="363"/>
        <end position="413"/>
    </location>
</feature>
<dbReference type="SMART" id="SM00091">
    <property type="entry name" value="PAS"/>
    <property type="match status" value="4"/>
</dbReference>
<keyword evidence="7" id="KW-0067">ATP-binding</keyword>
<gene>
    <name evidence="15" type="ORF">SAMN02745702_00183</name>
</gene>
<feature type="domain" description="PAS" evidence="13">
    <location>
        <begin position="166"/>
        <end position="236"/>
    </location>
</feature>
<evidence type="ECO:0000256" key="7">
    <source>
        <dbReference type="ARBA" id="ARBA00022840"/>
    </source>
</evidence>
<sequence>MPKNSPACPAQDTTDEPLRLPVQSANANRSLVSVAANTEGIPSSPYILYTASFDTPFSILNISPNVEDILGYSPKDIIQDRSFWEKHWHPSDQEMKKFRRYLFRSSRHTALYRFQHSDGSWKILRDEMTLAPASENYAKDGHRHIVSGVITDVTCSLSEPDESAYSPSLFSAIFESSPSGLFVLDMNGKFLDANQAGLELYKASYMEIVGKYPRELCNREDGIALQDAIRRASELGTTQQLERPQRCMDGTRFWADLRINPIFDTEGHSLFTVVSVTDLTRQRKQQLALEEAENEKNKILSTVTELMLHQDLSHRILWANSAAAQSINKSSEQIVGDFCYKLWAKRRTPCPDCPVHEAIETGHTCSGVIKRAHDRTWHITAYPLNDSTGKPTGALQVARDITDQRATEEALRKSESEKQLILSTISESVTHLRPDGTIIWGNPATVISSGSELSKMVGKKCYTLFSGQTEPCKNCPLPETLKRKTQSRGEVTHPNGTIWEVACYPILDSKKDITSIIKVSREITKSKKLEKNLRKARDLAENANKMKTEFLANMSHELRSPLNGVLGMLDCLLDTDLDAEQKDCTEIALQAGEGLLTIINDILDFSKLQADKITLSHNEFDLRQTMRVVTNTFVQQCRTNAVELSYSVDNSIPPQLIGDEGRVRQILFNLIGNAVKFTKNGSVDVSVNLLHKETAPQQARLLVEVADTGIGIPKEQKESIFDPFVQLNWGKHSKYEGTGLGLGIVKRLVSRMGGIINVESEPGKGTTVSFWITVGLVQPDSSPQLTII</sequence>
<comment type="subunit">
    <text evidence="9">At low DSF concentrations, interacts with RpfF.</text>
</comment>
<dbReference type="InterPro" id="IPR013656">
    <property type="entry name" value="PAS_4"/>
</dbReference>